<keyword evidence="5" id="KW-0442">Lipid degradation</keyword>
<dbReference type="InterPro" id="IPR036291">
    <property type="entry name" value="NAD(P)-bd_dom_sf"/>
</dbReference>
<evidence type="ECO:0000313" key="17">
    <source>
        <dbReference type="EMBL" id="MBB5203694.1"/>
    </source>
</evidence>
<evidence type="ECO:0000256" key="5">
    <source>
        <dbReference type="ARBA" id="ARBA00022963"/>
    </source>
</evidence>
<keyword evidence="18" id="KW-1185">Reference proteome</keyword>
<sequence>MNVIESRDGELLLLQLANPPVNGLSFALRQALFEALERADADPGIAAVLIHGGPKAFSGGADIREFGQPQALAQPNLPALCARLDAMSKPVVAAIAGLALGGGLELALSCHYRLVVGDAQIGLPEVNLGLLPGAGGTQRFPRAVGLGLALEMVPSGQLRRAADLARQPDQHLFDRVCTADALLQAATDLARQVAAHRPLPRLRDRTAAPAPEALEAAEARCAALPYPAPLACVRALRGAVELPFDEGVAAERAGFQTLLTSPESAALRHAFFAERAAGKVPGIEADTPRRRLQQVGVLGAGTMGSGIATACLMGGLQVVLVEPDAAALARGVAALEKHVQAQVDKGRLSAERAQGLRANLNTSQSDAALADCDLIIEAVFEDMALKQSVFRRLDALAKPEALLATNTSTLNVDEIAAVTQRPHQVLGLHFFSPAAVMKLLEVVRGAATAPDVLASALAFGKQIGKTCVVAGVCDGFIGNRMIDRYLEQALFLLDEGCSPAQVDRAIEAWGFAMGPFRMIDLAGNDVSWRIRQQRAKDGTLRRAQVLADRLCELGRFGQKSGGGWYDYEGREAKPSKAVAALLQAHREQIGVQARSVSDAEIVDRLLLSLAVEGERLLAEGVALRASDIDLVYLSGYGFPRWKGGPMFEAQARGAEAVAARRREFAAVAHDDPAFWGGV</sequence>
<dbReference type="SUPFAM" id="SSF51735">
    <property type="entry name" value="NAD(P)-binding Rossmann-fold domains"/>
    <property type="match status" value="1"/>
</dbReference>
<dbReference type="Gene3D" id="1.10.1040.50">
    <property type="match status" value="1"/>
</dbReference>
<keyword evidence="11" id="KW-0456">Lyase</keyword>
<protein>
    <submittedName>
        <fullName evidence="17">3-hydroxyacyl-CoA dehydrogenase</fullName>
        <ecNumber evidence="17">1.1.1.35</ecNumber>
    </submittedName>
</protein>
<dbReference type="Pfam" id="PF02737">
    <property type="entry name" value="3HCDH_N"/>
    <property type="match status" value="1"/>
</dbReference>
<dbReference type="GO" id="GO:0006635">
    <property type="term" value="P:fatty acid beta-oxidation"/>
    <property type="evidence" value="ECO:0007669"/>
    <property type="project" value="UniProtKB-UniPathway"/>
</dbReference>
<dbReference type="AlphaFoldDB" id="A0A840S4E8"/>
<dbReference type="Proteomes" id="UP000554837">
    <property type="component" value="Unassembled WGS sequence"/>
</dbReference>
<dbReference type="EC" id="1.1.1.35" evidence="17"/>
<dbReference type="Gene3D" id="3.40.50.720">
    <property type="entry name" value="NAD(P)-binding Rossmann-like Domain"/>
    <property type="match status" value="1"/>
</dbReference>
<feature type="domain" description="3-hydroxyacyl-CoA dehydrogenase NAD binding" evidence="16">
    <location>
        <begin position="294"/>
        <end position="470"/>
    </location>
</feature>
<dbReference type="GO" id="GO:0016853">
    <property type="term" value="F:isomerase activity"/>
    <property type="evidence" value="ECO:0007669"/>
    <property type="project" value="UniProtKB-KW"/>
</dbReference>
<proteinExistence type="inferred from homology"/>
<dbReference type="EMBL" id="JACHHO010000001">
    <property type="protein sequence ID" value="MBB5203694.1"/>
    <property type="molecule type" value="Genomic_DNA"/>
</dbReference>
<keyword evidence="6 17" id="KW-0560">Oxidoreductase</keyword>
<comment type="similarity">
    <text evidence="14">Belongs to the enoyl-CoA hydratase/isomerase family.</text>
</comment>
<dbReference type="SUPFAM" id="SSF52096">
    <property type="entry name" value="ClpP/crotonase"/>
    <property type="match status" value="1"/>
</dbReference>
<evidence type="ECO:0000259" key="15">
    <source>
        <dbReference type="Pfam" id="PF00725"/>
    </source>
</evidence>
<dbReference type="FunFam" id="3.40.50.720:FF:000009">
    <property type="entry name" value="Fatty oxidation complex, alpha subunit"/>
    <property type="match status" value="1"/>
</dbReference>
<name>A0A840S4E8_9BURK</name>
<dbReference type="UniPathway" id="UPA00659"/>
<dbReference type="InterPro" id="IPR029045">
    <property type="entry name" value="ClpP/crotonase-like_dom_sf"/>
</dbReference>
<evidence type="ECO:0000259" key="16">
    <source>
        <dbReference type="Pfam" id="PF02737"/>
    </source>
</evidence>
<dbReference type="SUPFAM" id="SSF48179">
    <property type="entry name" value="6-phosphogluconate dehydrogenase C-terminal domain-like"/>
    <property type="match status" value="2"/>
</dbReference>
<evidence type="ECO:0000256" key="11">
    <source>
        <dbReference type="ARBA" id="ARBA00023239"/>
    </source>
</evidence>
<evidence type="ECO:0000256" key="12">
    <source>
        <dbReference type="ARBA" id="ARBA00023268"/>
    </source>
</evidence>
<dbReference type="RefSeq" id="WP_138857268.1">
    <property type="nucleotide sequence ID" value="NZ_CP040709.1"/>
</dbReference>
<comment type="subcellular location">
    <subcellularLocation>
        <location evidence="1">Peroxisome</location>
    </subcellularLocation>
</comment>
<keyword evidence="4" id="KW-0276">Fatty acid metabolism</keyword>
<evidence type="ECO:0000256" key="9">
    <source>
        <dbReference type="ARBA" id="ARBA00023140"/>
    </source>
</evidence>
<evidence type="ECO:0000313" key="18">
    <source>
        <dbReference type="Proteomes" id="UP000554837"/>
    </source>
</evidence>
<evidence type="ECO:0000256" key="1">
    <source>
        <dbReference type="ARBA" id="ARBA00004275"/>
    </source>
</evidence>
<keyword evidence="10" id="KW-0413">Isomerase</keyword>
<dbReference type="PANTHER" id="PTHR23309:SF51">
    <property type="entry name" value="3-HYDROXYACYL-COA DEHYDROGENASE-RELATED"/>
    <property type="match status" value="1"/>
</dbReference>
<dbReference type="InterPro" id="IPR006176">
    <property type="entry name" value="3-OHacyl-CoA_DH_NAD-bd"/>
</dbReference>
<accession>A0A840S4E8</accession>
<comment type="catalytic activity">
    <reaction evidence="13">
        <text>a (3S)-3-hydroxyacyl-CoA + NAD(+) = a 3-oxoacyl-CoA + NADH + H(+)</text>
        <dbReference type="Rhea" id="RHEA:22432"/>
        <dbReference type="ChEBI" id="CHEBI:15378"/>
        <dbReference type="ChEBI" id="CHEBI:57318"/>
        <dbReference type="ChEBI" id="CHEBI:57540"/>
        <dbReference type="ChEBI" id="CHEBI:57945"/>
        <dbReference type="ChEBI" id="CHEBI:90726"/>
        <dbReference type="EC" id="1.1.1.35"/>
    </reaction>
</comment>
<evidence type="ECO:0000256" key="2">
    <source>
        <dbReference type="ARBA" id="ARBA00005005"/>
    </source>
</evidence>
<dbReference type="GO" id="GO:0004300">
    <property type="term" value="F:enoyl-CoA hydratase activity"/>
    <property type="evidence" value="ECO:0007669"/>
    <property type="project" value="UniProtKB-ARBA"/>
</dbReference>
<feature type="domain" description="3-hydroxyacyl-CoA dehydrogenase C-terminal" evidence="15">
    <location>
        <begin position="475"/>
        <end position="567"/>
    </location>
</feature>
<dbReference type="Pfam" id="PF00725">
    <property type="entry name" value="3HCDH"/>
    <property type="match status" value="1"/>
</dbReference>
<comment type="pathway">
    <text evidence="2">Lipid metabolism; fatty acid beta-oxidation.</text>
</comment>
<evidence type="ECO:0000256" key="7">
    <source>
        <dbReference type="ARBA" id="ARBA00023027"/>
    </source>
</evidence>
<dbReference type="OrthoDB" id="5287258at2"/>
<dbReference type="CDD" id="cd06558">
    <property type="entry name" value="crotonase-like"/>
    <property type="match status" value="1"/>
</dbReference>
<dbReference type="InterPro" id="IPR001753">
    <property type="entry name" value="Enoyl-CoA_hydra/iso"/>
</dbReference>
<evidence type="ECO:0000256" key="6">
    <source>
        <dbReference type="ARBA" id="ARBA00023002"/>
    </source>
</evidence>
<dbReference type="Pfam" id="PF00378">
    <property type="entry name" value="ECH_1"/>
    <property type="match status" value="1"/>
</dbReference>
<evidence type="ECO:0000256" key="8">
    <source>
        <dbReference type="ARBA" id="ARBA00023098"/>
    </source>
</evidence>
<keyword evidence="8" id="KW-0443">Lipid metabolism</keyword>
<keyword evidence="12" id="KW-0511">Multifunctional enzyme</keyword>
<comment type="similarity">
    <text evidence="3">In the N-terminal section; belongs to the enoyl-CoA hydratase/isomerase family.</text>
</comment>
<keyword evidence="7" id="KW-0520">NAD</keyword>
<evidence type="ECO:0000256" key="13">
    <source>
        <dbReference type="ARBA" id="ARBA00049556"/>
    </source>
</evidence>
<comment type="caution">
    <text evidence="17">The sequence shown here is derived from an EMBL/GenBank/DDBJ whole genome shotgun (WGS) entry which is preliminary data.</text>
</comment>
<evidence type="ECO:0000256" key="4">
    <source>
        <dbReference type="ARBA" id="ARBA00022832"/>
    </source>
</evidence>
<dbReference type="InterPro" id="IPR018376">
    <property type="entry name" value="Enoyl-CoA_hyd/isom_CS"/>
</dbReference>
<dbReference type="GO" id="GO:0070403">
    <property type="term" value="F:NAD+ binding"/>
    <property type="evidence" value="ECO:0007669"/>
    <property type="project" value="InterPro"/>
</dbReference>
<dbReference type="FunFam" id="1.10.1040.50:FF:000006">
    <property type="entry name" value="Peroxisomal bifunctional enzyme"/>
    <property type="match status" value="1"/>
</dbReference>
<keyword evidence="9" id="KW-0576">Peroxisome</keyword>
<evidence type="ECO:0000256" key="3">
    <source>
        <dbReference type="ARBA" id="ARBA00008750"/>
    </source>
</evidence>
<evidence type="ECO:0000256" key="14">
    <source>
        <dbReference type="RuleBase" id="RU003707"/>
    </source>
</evidence>
<dbReference type="PROSITE" id="PS00166">
    <property type="entry name" value="ENOYL_COA_HYDRATASE"/>
    <property type="match status" value="1"/>
</dbReference>
<dbReference type="InterPro" id="IPR006108">
    <property type="entry name" value="3HC_DH_C"/>
</dbReference>
<gene>
    <name evidence="17" type="ORF">HNQ51_000987</name>
</gene>
<dbReference type="InterPro" id="IPR008927">
    <property type="entry name" value="6-PGluconate_DH-like_C_sf"/>
</dbReference>
<dbReference type="PANTHER" id="PTHR23309">
    <property type="entry name" value="3-HYDROXYACYL-COA DEHYROGENASE"/>
    <property type="match status" value="1"/>
</dbReference>
<dbReference type="GO" id="GO:0003857">
    <property type="term" value="F:(3S)-3-hydroxyacyl-CoA dehydrogenase (NAD+) activity"/>
    <property type="evidence" value="ECO:0007669"/>
    <property type="project" value="UniProtKB-EC"/>
</dbReference>
<evidence type="ECO:0000256" key="10">
    <source>
        <dbReference type="ARBA" id="ARBA00023235"/>
    </source>
</evidence>
<organism evidence="17 18">
    <name type="scientific">Inhella inkyongensis</name>
    <dbReference type="NCBI Taxonomy" id="392593"/>
    <lineage>
        <taxon>Bacteria</taxon>
        <taxon>Pseudomonadati</taxon>
        <taxon>Pseudomonadota</taxon>
        <taxon>Betaproteobacteria</taxon>
        <taxon>Burkholderiales</taxon>
        <taxon>Sphaerotilaceae</taxon>
        <taxon>Inhella</taxon>
    </lineage>
</organism>
<dbReference type="Gene3D" id="3.90.226.10">
    <property type="entry name" value="2-enoyl-CoA Hydratase, Chain A, domain 1"/>
    <property type="match status" value="1"/>
</dbReference>
<reference evidence="17 18" key="1">
    <citation type="submission" date="2020-08" db="EMBL/GenBank/DDBJ databases">
        <title>Genomic Encyclopedia of Type Strains, Phase IV (KMG-IV): sequencing the most valuable type-strain genomes for metagenomic binning, comparative biology and taxonomic classification.</title>
        <authorList>
            <person name="Goeker M."/>
        </authorList>
    </citation>
    <scope>NUCLEOTIDE SEQUENCE [LARGE SCALE GENOMIC DNA]</scope>
    <source>
        <strain evidence="17 18">DSM 23958</strain>
    </source>
</reference>